<dbReference type="VEuPathDB" id="TriTrypDB:TvY486_1117030"/>
<dbReference type="EMBL" id="HE573027">
    <property type="protein sequence ID" value="CCC54219.1"/>
    <property type="molecule type" value="Genomic_DNA"/>
</dbReference>
<reference evidence="2" key="1">
    <citation type="journal article" date="2012" name="Proc. Natl. Acad. Sci. U.S.A.">
        <title>Antigenic diversity is generated by distinct evolutionary mechanisms in African trypanosome species.</title>
        <authorList>
            <person name="Jackson A.P."/>
            <person name="Berry A."/>
            <person name="Aslett M."/>
            <person name="Allison H.C."/>
            <person name="Burton P."/>
            <person name="Vavrova-Anderson J."/>
            <person name="Brown R."/>
            <person name="Browne H."/>
            <person name="Corton N."/>
            <person name="Hauser H."/>
            <person name="Gamble J."/>
            <person name="Gilderthorp R."/>
            <person name="Marcello L."/>
            <person name="McQuillan J."/>
            <person name="Otto T.D."/>
            <person name="Quail M.A."/>
            <person name="Sanders M.J."/>
            <person name="van Tonder A."/>
            <person name="Ginger M.L."/>
            <person name="Field M.C."/>
            <person name="Barry J.D."/>
            <person name="Hertz-Fowler C."/>
            <person name="Berriman M."/>
        </authorList>
    </citation>
    <scope>NUCLEOTIDE SEQUENCE</scope>
    <source>
        <strain evidence="2">Y486</strain>
    </source>
</reference>
<sequence>MDQKRHKVPSNQKKPPISDEKERWRTLHEYSRRVQQEDWMYGGPAVFFSLQKNTPYTR</sequence>
<organism evidence="2">
    <name type="scientific">Trypanosoma vivax (strain Y486)</name>
    <dbReference type="NCBI Taxonomy" id="1055687"/>
    <lineage>
        <taxon>Eukaryota</taxon>
        <taxon>Discoba</taxon>
        <taxon>Euglenozoa</taxon>
        <taxon>Kinetoplastea</taxon>
        <taxon>Metakinetoplastina</taxon>
        <taxon>Trypanosomatida</taxon>
        <taxon>Trypanosomatidae</taxon>
        <taxon>Trypanosoma</taxon>
        <taxon>Duttonella</taxon>
    </lineage>
</organism>
<feature type="region of interest" description="Disordered" evidence="1">
    <location>
        <begin position="1"/>
        <end position="23"/>
    </location>
</feature>
<evidence type="ECO:0000313" key="2">
    <source>
        <dbReference type="EMBL" id="CCC54219.1"/>
    </source>
</evidence>
<evidence type="ECO:0000256" key="1">
    <source>
        <dbReference type="SAM" id="MobiDB-lite"/>
    </source>
</evidence>
<dbReference type="AlphaFoldDB" id="G0U9D4"/>
<gene>
    <name evidence="2" type="ORF">TVY486_1117030</name>
</gene>
<protein>
    <submittedName>
        <fullName evidence="2">Uncharacterized protein</fullName>
    </submittedName>
</protein>
<proteinExistence type="predicted"/>
<name>G0U9D4_TRYVY</name>
<accession>G0U9D4</accession>